<sequence>MQRLFSLFENFSLFDKIVKDFVFMNLFDILIANQDRHGHNWQVLYIN</sequence>
<reference evidence="1 2" key="1">
    <citation type="submission" date="2024-06" db="EMBL/GenBank/DDBJ databases">
        <title>Genomic Encyclopedia of Type Strains, Phase IV (KMG-IV): sequencing the most valuable type-strain genomes for metagenomic binning, comparative biology and taxonomic classification.</title>
        <authorList>
            <person name="Goeker M."/>
        </authorList>
    </citation>
    <scope>NUCLEOTIDE SEQUENCE [LARGE SCALE GENOMIC DNA]</scope>
    <source>
        <strain evidence="1 2">DSM 23520</strain>
    </source>
</reference>
<organism evidence="1 2">
    <name type="scientific">Alkalibacillus flavidus</name>
    <dbReference type="NCBI Taxonomy" id="546021"/>
    <lineage>
        <taxon>Bacteria</taxon>
        <taxon>Bacillati</taxon>
        <taxon>Bacillota</taxon>
        <taxon>Bacilli</taxon>
        <taxon>Bacillales</taxon>
        <taxon>Bacillaceae</taxon>
        <taxon>Alkalibacillus</taxon>
    </lineage>
</organism>
<dbReference type="Gene3D" id="1.10.1070.20">
    <property type="match status" value="1"/>
</dbReference>
<dbReference type="EMBL" id="JBEPMX010000004">
    <property type="protein sequence ID" value="MET3683044.1"/>
    <property type="molecule type" value="Genomic_DNA"/>
</dbReference>
<protein>
    <recommendedName>
        <fullName evidence="3">HipA-like C-terminal domain-containing protein</fullName>
    </recommendedName>
</protein>
<accession>A0ABV2KTY6</accession>
<proteinExistence type="predicted"/>
<name>A0ABV2KTY6_9BACI</name>
<evidence type="ECO:0000313" key="1">
    <source>
        <dbReference type="EMBL" id="MET3683044.1"/>
    </source>
</evidence>
<keyword evidence="2" id="KW-1185">Reference proteome</keyword>
<gene>
    <name evidence="1" type="ORF">ABID56_001134</name>
</gene>
<dbReference type="Proteomes" id="UP001549167">
    <property type="component" value="Unassembled WGS sequence"/>
</dbReference>
<comment type="caution">
    <text evidence="1">The sequence shown here is derived from an EMBL/GenBank/DDBJ whole genome shotgun (WGS) entry which is preliminary data.</text>
</comment>
<evidence type="ECO:0000313" key="2">
    <source>
        <dbReference type="Proteomes" id="UP001549167"/>
    </source>
</evidence>
<evidence type="ECO:0008006" key="3">
    <source>
        <dbReference type="Google" id="ProtNLM"/>
    </source>
</evidence>